<proteinExistence type="predicted"/>
<gene>
    <name evidence="3" type="ORF">WMSIL1_LOCUS9892</name>
</gene>
<protein>
    <submittedName>
        <fullName evidence="3">Uncharacterized protein</fullName>
    </submittedName>
</protein>
<evidence type="ECO:0000256" key="2">
    <source>
        <dbReference type="SAM" id="SignalP"/>
    </source>
</evidence>
<keyword evidence="2" id="KW-0732">Signal</keyword>
<dbReference type="AlphaFoldDB" id="A0A564YUW9"/>
<feature type="non-terminal residue" evidence="3">
    <location>
        <position position="194"/>
    </location>
</feature>
<evidence type="ECO:0000256" key="1">
    <source>
        <dbReference type="SAM" id="Phobius"/>
    </source>
</evidence>
<organism evidence="3 4">
    <name type="scientific">Hymenolepis diminuta</name>
    <name type="common">Rat tapeworm</name>
    <dbReference type="NCBI Taxonomy" id="6216"/>
    <lineage>
        <taxon>Eukaryota</taxon>
        <taxon>Metazoa</taxon>
        <taxon>Spiralia</taxon>
        <taxon>Lophotrochozoa</taxon>
        <taxon>Platyhelminthes</taxon>
        <taxon>Cestoda</taxon>
        <taxon>Eucestoda</taxon>
        <taxon>Cyclophyllidea</taxon>
        <taxon>Hymenolepididae</taxon>
        <taxon>Hymenolepis</taxon>
    </lineage>
</organism>
<keyword evidence="1" id="KW-0812">Transmembrane</keyword>
<dbReference type="Proteomes" id="UP000321570">
    <property type="component" value="Unassembled WGS sequence"/>
</dbReference>
<name>A0A564YUW9_HYMDI</name>
<feature type="chain" id="PRO_5022048428" evidence="2">
    <location>
        <begin position="25"/>
        <end position="194"/>
    </location>
</feature>
<keyword evidence="4" id="KW-1185">Reference proteome</keyword>
<evidence type="ECO:0000313" key="4">
    <source>
        <dbReference type="Proteomes" id="UP000321570"/>
    </source>
</evidence>
<feature type="transmembrane region" description="Helical" evidence="1">
    <location>
        <begin position="143"/>
        <end position="160"/>
    </location>
</feature>
<accession>A0A564YUW9</accession>
<feature type="signal peptide" evidence="2">
    <location>
        <begin position="1"/>
        <end position="24"/>
    </location>
</feature>
<keyword evidence="1" id="KW-0472">Membrane</keyword>
<evidence type="ECO:0000313" key="3">
    <source>
        <dbReference type="EMBL" id="VUZ51052.1"/>
    </source>
</evidence>
<reference evidence="3 4" key="1">
    <citation type="submission" date="2019-07" db="EMBL/GenBank/DDBJ databases">
        <authorList>
            <person name="Jastrzebski P J."/>
            <person name="Paukszto L."/>
            <person name="Jastrzebski P J."/>
        </authorList>
    </citation>
    <scope>NUCLEOTIDE SEQUENCE [LARGE SCALE GENOMIC DNA]</scope>
    <source>
        <strain evidence="3 4">WMS-il1</strain>
    </source>
</reference>
<sequence length="194" mass="21003">MTAKMAFLALTLLMLTTNPPMIGATDATEMTPQTTQFTPSPESSNIRTQIPASVLTKATFSTSPSAAAFSEPVEEELIIPVTAQTVQSDLSSDETTLIPQSTAEDVEEVTNKTTASTVSTTMEVDLDESEPYFQRYCRTGNRIASGIGTTFLLTMILFAVTKNISKWGLVNLIDVRKVGVSFPQRPEIIVLICS</sequence>
<keyword evidence="1" id="KW-1133">Transmembrane helix</keyword>
<dbReference type="EMBL" id="CABIJS010000421">
    <property type="protein sequence ID" value="VUZ51052.1"/>
    <property type="molecule type" value="Genomic_DNA"/>
</dbReference>